<dbReference type="GO" id="GO:0098657">
    <property type="term" value="P:import into cell"/>
    <property type="evidence" value="ECO:0007669"/>
    <property type="project" value="InterPro"/>
</dbReference>
<accession>A0A9X4EW92</accession>
<feature type="signal peptide" evidence="1">
    <location>
        <begin position="1"/>
        <end position="22"/>
    </location>
</feature>
<evidence type="ECO:0000256" key="1">
    <source>
        <dbReference type="SAM" id="SignalP"/>
    </source>
</evidence>
<keyword evidence="1" id="KW-0732">Signal</keyword>
<comment type="caution">
    <text evidence="2">The sequence shown here is derived from an EMBL/GenBank/DDBJ whole genome shotgun (WGS) entry which is preliminary data.</text>
</comment>
<sequence>MNRTALSLSIACALSTTPTAFAADNGPAPQPMGGNILTQALDFGGHVGTSIEIEDKDITNYQTWGGQTENERTTTHEVLGVFYKNAHWNFSALYAFKLSDRVKRSQDRSYTETEDGFKHLISIDKKFSLPNGFETGVIYDLEYTLGTIATTAGVSNLRTKNAEHSLRPYFNYYSNEHDAGFQFNLEYLYNDEDKSAWGTRVEEGYSILFKPYKRFGNWELGAEFYYQIKDNEARNGQGSINEMSDFTEKYIEPIVQYSFEDAGTLYVRARYGDNETKHTEGWASGEQYFKDIRKATMGYEQSVGDNWLLKGEYEWAQDTETFTQLAGEEKVVEQNTFLLQAIYRL</sequence>
<dbReference type="Pfam" id="PF16941">
    <property type="entry name" value="CymA"/>
    <property type="match status" value="1"/>
</dbReference>
<evidence type="ECO:0000313" key="3">
    <source>
        <dbReference type="Proteomes" id="UP001140979"/>
    </source>
</evidence>
<dbReference type="InterPro" id="IPR031609">
    <property type="entry name" value="CymA"/>
</dbReference>
<reference evidence="2" key="1">
    <citation type="submission" date="2022-02" db="EMBL/GenBank/DDBJ databases">
        <title>Emergence and expansion in Europe of a Vibrio aestuarianus clonal complex pathogenic for oysters.</title>
        <authorList>
            <person name="Mesnil A."/>
            <person name="Travers M.-A."/>
        </authorList>
    </citation>
    <scope>NUCLEOTIDE SEQUENCE</scope>
    <source>
        <strain evidence="2">19_064_11T1</strain>
    </source>
</reference>
<dbReference type="SUPFAM" id="SSF56935">
    <property type="entry name" value="Porins"/>
    <property type="match status" value="1"/>
</dbReference>
<protein>
    <submittedName>
        <fullName evidence="2">Porin</fullName>
    </submittedName>
</protein>
<dbReference type="RefSeq" id="WP_274683672.1">
    <property type="nucleotide sequence ID" value="NZ_JAKNBA010000032.1"/>
</dbReference>
<feature type="chain" id="PRO_5040994029" evidence="1">
    <location>
        <begin position="23"/>
        <end position="345"/>
    </location>
</feature>
<dbReference type="Proteomes" id="UP001140979">
    <property type="component" value="Unassembled WGS sequence"/>
</dbReference>
<name>A0A9X4EW92_9VIBR</name>
<proteinExistence type="predicted"/>
<gene>
    <name evidence="2" type="ORF">L9W94_15485</name>
</gene>
<dbReference type="EMBL" id="JAKNBA010000032">
    <property type="protein sequence ID" value="MDE1243532.1"/>
    <property type="molecule type" value="Genomic_DNA"/>
</dbReference>
<dbReference type="AlphaFoldDB" id="A0A9X4EW92"/>
<organism evidence="2 3">
    <name type="scientific">Vibrio aestuarianus</name>
    <dbReference type="NCBI Taxonomy" id="28171"/>
    <lineage>
        <taxon>Bacteria</taxon>
        <taxon>Pseudomonadati</taxon>
        <taxon>Pseudomonadota</taxon>
        <taxon>Gammaproteobacteria</taxon>
        <taxon>Vibrionales</taxon>
        <taxon>Vibrionaceae</taxon>
        <taxon>Vibrio</taxon>
    </lineage>
</organism>
<evidence type="ECO:0000313" key="2">
    <source>
        <dbReference type="EMBL" id="MDE1243532.1"/>
    </source>
</evidence>